<sequence length="190" mass="22064">MRRVVYLGRHLMLKSKYLDKLSNGRFTTIRLGIVRPRYREVFIHSGGAVVAKARIVNVSYKRISDLTDDDAVMDGFTSRQVLIDELRRIYDDVSDDDWVTILMLEVTRMIGYRDDDSVGLSPVDIARFALRYNVPMNEEERRILQELINEGSIRRAAIKLFGSFKGRVIIRRIVRRALKHLVNMGVLNDH</sequence>
<dbReference type="Proteomes" id="UP001060771">
    <property type="component" value="Chromosome"/>
</dbReference>
<dbReference type="InterPro" id="IPR015947">
    <property type="entry name" value="PUA-like_sf"/>
</dbReference>
<reference evidence="5" key="3">
    <citation type="submission" date="2022-09" db="EMBL/GenBank/DDBJ databases">
        <title>Complete genome sequence of Vulcanisaeta souniana.</title>
        <authorList>
            <person name="Kato S."/>
            <person name="Itoh T."/>
            <person name="Ohkuma M."/>
        </authorList>
    </citation>
    <scope>NUCLEOTIDE SEQUENCE [LARGE SCALE GENOMIC DNA]</scope>
    <source>
        <strain evidence="5">JCM 11219</strain>
    </source>
</reference>
<reference evidence="3" key="1">
    <citation type="journal article" date="2014" name="Int. J. Syst. Evol. Microbiol.">
        <title>Complete genome sequence of Corynebacterium casei LMG S-19264T (=DSM 44701T), isolated from a smear-ripened cheese.</title>
        <authorList>
            <consortium name="US DOE Joint Genome Institute (JGI-PGF)"/>
            <person name="Walter F."/>
            <person name="Albersmeier A."/>
            <person name="Kalinowski J."/>
            <person name="Ruckert C."/>
        </authorList>
    </citation>
    <scope>NUCLEOTIDE SEQUENCE</scope>
    <source>
        <strain evidence="3">JCM 11219</strain>
    </source>
</reference>
<dbReference type="SMART" id="SM01022">
    <property type="entry name" value="ASCH"/>
    <property type="match status" value="1"/>
</dbReference>
<evidence type="ECO:0000313" key="5">
    <source>
        <dbReference type="Proteomes" id="UP001060771"/>
    </source>
</evidence>
<protein>
    <submittedName>
        <fullName evidence="3">ASCH domain-containing protein</fullName>
    </submittedName>
</protein>
<gene>
    <name evidence="3" type="ORF">GCM10007112_14870</name>
    <name evidence="2" type="ORF">Vsou_23800</name>
</gene>
<dbReference type="EMBL" id="BMNM01000005">
    <property type="protein sequence ID" value="GGI78972.1"/>
    <property type="molecule type" value="Genomic_DNA"/>
</dbReference>
<reference evidence="2" key="4">
    <citation type="journal article" date="2023" name="Microbiol. Resour. Announc.">
        <title>Complete Genome Sequence of Vulcanisaeta souniana Strain IC-059, a Hyperthermophilic Archaeon Isolated from Hot Spring Water in Japan.</title>
        <authorList>
            <person name="Kato S."/>
            <person name="Itoh T."/>
            <person name="Wu L."/>
            <person name="Ma J."/>
            <person name="Ohkuma M."/>
        </authorList>
    </citation>
    <scope>NUCLEOTIDE SEQUENCE</scope>
    <source>
        <strain evidence="2">JCM 11219</strain>
    </source>
</reference>
<organism evidence="3 4">
    <name type="scientific">Vulcanisaeta souniana JCM 11219</name>
    <dbReference type="NCBI Taxonomy" id="1293586"/>
    <lineage>
        <taxon>Archaea</taxon>
        <taxon>Thermoproteota</taxon>
        <taxon>Thermoprotei</taxon>
        <taxon>Thermoproteales</taxon>
        <taxon>Thermoproteaceae</taxon>
        <taxon>Vulcanisaeta</taxon>
    </lineage>
</organism>
<name>A0A830EK08_9CREN</name>
<dbReference type="RefSeq" id="WP_054844170.1">
    <property type="nucleotide sequence ID" value="NZ_AP026830.1"/>
</dbReference>
<dbReference type="Gene3D" id="2.30.130.30">
    <property type="entry name" value="Hypothetical protein"/>
    <property type="match status" value="1"/>
</dbReference>
<dbReference type="Pfam" id="PF04266">
    <property type="entry name" value="ASCH"/>
    <property type="match status" value="1"/>
</dbReference>
<dbReference type="SUPFAM" id="SSF88697">
    <property type="entry name" value="PUA domain-like"/>
    <property type="match status" value="1"/>
</dbReference>
<dbReference type="GeneID" id="76207922"/>
<reference evidence="3" key="2">
    <citation type="submission" date="2020-09" db="EMBL/GenBank/DDBJ databases">
        <authorList>
            <person name="Sun Q."/>
            <person name="Ohkuma M."/>
        </authorList>
    </citation>
    <scope>NUCLEOTIDE SEQUENCE</scope>
    <source>
        <strain evidence="3">JCM 11219</strain>
    </source>
</reference>
<dbReference type="OrthoDB" id="84912at2157"/>
<accession>A0A830EK08</accession>
<feature type="domain" description="ASCH" evidence="1">
    <location>
        <begin position="11"/>
        <end position="108"/>
    </location>
</feature>
<dbReference type="Proteomes" id="UP000657075">
    <property type="component" value="Unassembled WGS sequence"/>
</dbReference>
<dbReference type="AlphaFoldDB" id="A0A830EK08"/>
<proteinExistence type="predicted"/>
<dbReference type="PANTHER" id="PTHR42250">
    <property type="entry name" value="ASCH DOMAIN-CONTAINING PROTEIN"/>
    <property type="match status" value="1"/>
</dbReference>
<evidence type="ECO:0000313" key="2">
    <source>
        <dbReference type="EMBL" id="BDR93287.1"/>
    </source>
</evidence>
<evidence type="ECO:0000313" key="4">
    <source>
        <dbReference type="Proteomes" id="UP000657075"/>
    </source>
</evidence>
<keyword evidence="5" id="KW-1185">Reference proteome</keyword>
<dbReference type="CDD" id="cd06552">
    <property type="entry name" value="ASCH_yqfb_like"/>
    <property type="match status" value="1"/>
</dbReference>
<dbReference type="PANTHER" id="PTHR42250:SF1">
    <property type="entry name" value="ASCH DOMAIN-CONTAINING PROTEIN"/>
    <property type="match status" value="1"/>
</dbReference>
<evidence type="ECO:0000259" key="1">
    <source>
        <dbReference type="SMART" id="SM01022"/>
    </source>
</evidence>
<dbReference type="InterPro" id="IPR007374">
    <property type="entry name" value="ASCH_domain"/>
</dbReference>
<dbReference type="EMBL" id="AP026830">
    <property type="protein sequence ID" value="BDR93287.1"/>
    <property type="molecule type" value="Genomic_DNA"/>
</dbReference>
<evidence type="ECO:0000313" key="3">
    <source>
        <dbReference type="EMBL" id="GGI78972.1"/>
    </source>
</evidence>